<evidence type="ECO:0000256" key="9">
    <source>
        <dbReference type="SAM" id="Phobius"/>
    </source>
</evidence>
<keyword evidence="12" id="KW-1185">Reference proteome</keyword>
<evidence type="ECO:0000256" key="3">
    <source>
        <dbReference type="ARBA" id="ARBA00022449"/>
    </source>
</evidence>
<gene>
    <name evidence="11" type="ORF">KSL82_01950</name>
</gene>
<evidence type="ECO:0000256" key="5">
    <source>
        <dbReference type="ARBA" id="ARBA00022692"/>
    </source>
</evidence>
<dbReference type="InterPro" id="IPR018461">
    <property type="entry name" value="Na/H_Antiport_NhaC-like_C"/>
</dbReference>
<feature type="transmembrane region" description="Helical" evidence="9">
    <location>
        <begin position="239"/>
        <end position="259"/>
    </location>
</feature>
<name>A0ABS6IT37_9LACO</name>
<evidence type="ECO:0000313" key="11">
    <source>
        <dbReference type="EMBL" id="MBU9694689.1"/>
    </source>
</evidence>
<keyword evidence="6 9" id="KW-1133">Transmembrane helix</keyword>
<feature type="transmembrane region" description="Helical" evidence="9">
    <location>
        <begin position="409"/>
        <end position="431"/>
    </location>
</feature>
<dbReference type="PANTHER" id="PTHR33451:SF6">
    <property type="entry name" value="NA(+)_H(+) ANTIPORTER NHAC"/>
    <property type="match status" value="1"/>
</dbReference>
<organism evidence="11 12">
    <name type="scientific">Limosilactobacillus portuensis</name>
    <dbReference type="NCBI Taxonomy" id="2742601"/>
    <lineage>
        <taxon>Bacteria</taxon>
        <taxon>Bacillati</taxon>
        <taxon>Bacillota</taxon>
        <taxon>Bacilli</taxon>
        <taxon>Lactobacillales</taxon>
        <taxon>Lactobacillaceae</taxon>
        <taxon>Limosilactobacillus</taxon>
    </lineage>
</organism>
<keyword evidence="7 9" id="KW-0472">Membrane</keyword>
<sequence length="471" mass="50403">MSLLKKKNDNTEPQFSFGESILVLVGILCILGYLIIVKKQEPQAPLFISFMVLALYGHLRGFKWQTVMDGMREGLRTGVDPLVIFLSIGVLIATWIFSGTIPTIMYFGFKIISVKFFLPTVFIVCTLVGVACGSSFTTVSTMGIAFIGIGATLQINPGLTAGVIVSGAFCGSNISPLSGTTNLAASVGEISIYKHIQSLLTTDIPAWAICLILYTFLGWNSKNVSLNTVHQMMNGLANGFWISGWALLPVLLLVILAIFQVPAIPSLGFGSLFAIVLGWLHAPSTNISLITKTIMTGFVSHTGNKTIDTLLSKGGIASMLTSLALIVFALALGGLLIKFNIISTIINHLTGIVKTPGRVSLATAITCIGVNLMVGEHYLAIILPGQSFLPSFDRLGLKRVDLTRILNDAGAAVNAIVPWSVSGVFIATTLQVNPLQFIPWAFFPFLVTIFTVVAGMLVKVPQKQGVAIPEQ</sequence>
<dbReference type="Proteomes" id="UP001196248">
    <property type="component" value="Unassembled WGS sequence"/>
</dbReference>
<feature type="transmembrane region" description="Helical" evidence="9">
    <location>
        <begin position="437"/>
        <end position="458"/>
    </location>
</feature>
<evidence type="ECO:0000256" key="6">
    <source>
        <dbReference type="ARBA" id="ARBA00022989"/>
    </source>
</evidence>
<dbReference type="PANTHER" id="PTHR33451">
    <property type="entry name" value="MALATE-2H(+)/NA(+)-LACTATE ANTIPORTER"/>
    <property type="match status" value="1"/>
</dbReference>
<accession>A0ABS6IT37</accession>
<feature type="transmembrane region" description="Helical" evidence="9">
    <location>
        <begin position="82"/>
        <end position="109"/>
    </location>
</feature>
<evidence type="ECO:0000256" key="8">
    <source>
        <dbReference type="ARBA" id="ARBA00038435"/>
    </source>
</evidence>
<evidence type="ECO:0000259" key="10">
    <source>
        <dbReference type="Pfam" id="PF03553"/>
    </source>
</evidence>
<feature type="transmembrane region" description="Helical" evidence="9">
    <location>
        <begin position="266"/>
        <end position="282"/>
    </location>
</feature>
<dbReference type="Pfam" id="PF03553">
    <property type="entry name" value="Na_H_antiporter"/>
    <property type="match status" value="1"/>
</dbReference>
<keyword evidence="2" id="KW-0813">Transport</keyword>
<feature type="transmembrane region" description="Helical" evidence="9">
    <location>
        <begin position="20"/>
        <end position="37"/>
    </location>
</feature>
<keyword evidence="3" id="KW-0050">Antiport</keyword>
<feature type="transmembrane region" description="Helical" evidence="9">
    <location>
        <begin position="44"/>
        <end position="62"/>
    </location>
</feature>
<evidence type="ECO:0000256" key="4">
    <source>
        <dbReference type="ARBA" id="ARBA00022475"/>
    </source>
</evidence>
<feature type="transmembrane region" description="Helical" evidence="9">
    <location>
        <begin position="142"/>
        <end position="165"/>
    </location>
</feature>
<dbReference type="EMBL" id="JAHPJJ010000004">
    <property type="protein sequence ID" value="MBU9694689.1"/>
    <property type="molecule type" value="Genomic_DNA"/>
</dbReference>
<evidence type="ECO:0000256" key="7">
    <source>
        <dbReference type="ARBA" id="ARBA00023136"/>
    </source>
</evidence>
<keyword evidence="5 9" id="KW-0812">Transmembrane</keyword>
<feature type="transmembrane region" description="Helical" evidence="9">
    <location>
        <begin position="199"/>
        <end position="219"/>
    </location>
</feature>
<dbReference type="InterPro" id="IPR052180">
    <property type="entry name" value="NhaC_Na-H+_Antiporter"/>
</dbReference>
<evidence type="ECO:0000256" key="1">
    <source>
        <dbReference type="ARBA" id="ARBA00004651"/>
    </source>
</evidence>
<comment type="caution">
    <text evidence="11">The sequence shown here is derived from an EMBL/GenBank/DDBJ whole genome shotgun (WGS) entry which is preliminary data.</text>
</comment>
<proteinExistence type="inferred from homology"/>
<comment type="subcellular location">
    <subcellularLocation>
        <location evidence="1">Cell membrane</location>
        <topology evidence="1">Multi-pass membrane protein</topology>
    </subcellularLocation>
</comment>
<feature type="domain" description="Na+/H+ antiporter NhaC-like C-terminal" evidence="10">
    <location>
        <begin position="174"/>
        <end position="453"/>
    </location>
</feature>
<dbReference type="RefSeq" id="WP_102168229.1">
    <property type="nucleotide sequence ID" value="NZ_JAHPJJ010000004.1"/>
</dbReference>
<protein>
    <submittedName>
        <fullName evidence="11">Sodium:proton antiporter</fullName>
    </submittedName>
</protein>
<feature type="transmembrane region" description="Helical" evidence="9">
    <location>
        <begin position="116"/>
        <end position="136"/>
    </location>
</feature>
<reference evidence="11 12" key="1">
    <citation type="submission" date="2021-06" db="EMBL/GenBank/DDBJ databases">
        <title>Limosilactobacillus angelus sp. nov., isolated from the human vagina.</title>
        <authorList>
            <person name="Chen Y.-S."/>
        </authorList>
    </citation>
    <scope>NUCLEOTIDE SEQUENCE [LARGE SCALE GENOMIC DNA]</scope>
    <source>
        <strain evidence="11 12">P5L02</strain>
    </source>
</reference>
<feature type="transmembrane region" description="Helical" evidence="9">
    <location>
        <begin position="316"/>
        <end position="337"/>
    </location>
</feature>
<evidence type="ECO:0000313" key="12">
    <source>
        <dbReference type="Proteomes" id="UP001196248"/>
    </source>
</evidence>
<comment type="similarity">
    <text evidence="8">Belongs to the NhaC Na(+)/H(+) (TC 2.A.35) antiporter family.</text>
</comment>
<keyword evidence="4" id="KW-1003">Cell membrane</keyword>
<evidence type="ECO:0000256" key="2">
    <source>
        <dbReference type="ARBA" id="ARBA00022448"/>
    </source>
</evidence>